<sequence>MGLAEDLQSTFGGHPLSRIYLVNLFEHCSVGHLPAAEIASVLGEATHRPSAGFDDYDDGVDIAYEEARALIHRFRNLSQSISVLSVGAIRPDPISHCTLVRVYKRKDFEKYVRAHLTAARLPGYIPPPFTAGDVRAQWLTQDHDLIFRNRLSADPDLFSAEAVVARLGLIHFWGNPEEVCFVHMNCASLASDGKRPTAIDGDSNPAYLAVSMGEKFNRALPLPAPTSTSSYIPEFARTLDLAGVEGRQELIDGGIEFIVDLSTSRVAETIEGDVTVVGPLDVSSTRASEMLTLIDWIRCSDKKMSQVYKGFEDALPTS</sequence>
<gene>
    <name evidence="1" type="ORF">GCM10007291_42690</name>
</gene>
<reference evidence="2" key="1">
    <citation type="journal article" date="2019" name="Int. J. Syst. Evol. Microbiol.">
        <title>The Global Catalogue of Microorganisms (GCM) 10K type strain sequencing project: providing services to taxonomists for standard genome sequencing and annotation.</title>
        <authorList>
            <consortium name="The Broad Institute Genomics Platform"/>
            <consortium name="The Broad Institute Genome Sequencing Center for Infectious Disease"/>
            <person name="Wu L."/>
            <person name="Ma J."/>
        </authorList>
    </citation>
    <scope>NUCLEOTIDE SEQUENCE [LARGE SCALE GENOMIC DNA]</scope>
    <source>
        <strain evidence="2">KCTC 23298</strain>
    </source>
</reference>
<name>A0ABQ3FT22_9RHOB</name>
<dbReference type="Proteomes" id="UP000658305">
    <property type="component" value="Unassembled WGS sequence"/>
</dbReference>
<accession>A0ABQ3FT22</accession>
<proteinExistence type="predicted"/>
<comment type="caution">
    <text evidence="1">The sequence shown here is derived from an EMBL/GenBank/DDBJ whole genome shotgun (WGS) entry which is preliminary data.</text>
</comment>
<evidence type="ECO:0000313" key="1">
    <source>
        <dbReference type="EMBL" id="GHC36666.1"/>
    </source>
</evidence>
<evidence type="ECO:0000313" key="2">
    <source>
        <dbReference type="Proteomes" id="UP000658305"/>
    </source>
</evidence>
<keyword evidence="2" id="KW-1185">Reference proteome</keyword>
<dbReference type="EMBL" id="BMYI01000020">
    <property type="protein sequence ID" value="GHC36666.1"/>
    <property type="molecule type" value="Genomic_DNA"/>
</dbReference>
<protein>
    <submittedName>
        <fullName evidence="1">Uncharacterized protein</fullName>
    </submittedName>
</protein>
<organism evidence="1 2">
    <name type="scientific">Gemmobacter nanjingensis</name>
    <dbReference type="NCBI Taxonomy" id="488454"/>
    <lineage>
        <taxon>Bacteria</taxon>
        <taxon>Pseudomonadati</taxon>
        <taxon>Pseudomonadota</taxon>
        <taxon>Alphaproteobacteria</taxon>
        <taxon>Rhodobacterales</taxon>
        <taxon>Paracoccaceae</taxon>
        <taxon>Gemmobacter</taxon>
    </lineage>
</organism>